<keyword evidence="5 14" id="KW-0808">Transferase</keyword>
<evidence type="ECO:0000256" key="13">
    <source>
        <dbReference type="ARBA" id="ARBA00048152"/>
    </source>
</evidence>
<keyword evidence="11 14" id="KW-0324">Glycolysis</keyword>
<dbReference type="InterPro" id="IPR040442">
    <property type="entry name" value="Pyrv_kinase-like_dom_sf"/>
</dbReference>
<dbReference type="InterPro" id="IPR015806">
    <property type="entry name" value="Pyrv_Knase_insert_dom_sf"/>
</dbReference>
<dbReference type="GO" id="GO:0000287">
    <property type="term" value="F:magnesium ion binding"/>
    <property type="evidence" value="ECO:0007669"/>
    <property type="project" value="InterPro"/>
</dbReference>
<evidence type="ECO:0000256" key="8">
    <source>
        <dbReference type="ARBA" id="ARBA00022777"/>
    </source>
</evidence>
<evidence type="ECO:0000256" key="2">
    <source>
        <dbReference type="ARBA" id="ARBA00004997"/>
    </source>
</evidence>
<keyword evidence="8 14" id="KW-0418">Kinase</keyword>
<dbReference type="SUPFAM" id="SSF50800">
    <property type="entry name" value="PK beta-barrel domain-like"/>
    <property type="match status" value="1"/>
</dbReference>
<gene>
    <name evidence="17" type="ORF">M153_100058818</name>
</gene>
<dbReference type="Gene3D" id="2.40.33.10">
    <property type="entry name" value="PK beta-barrel domain-like"/>
    <property type="match status" value="1"/>
</dbReference>
<dbReference type="PRINTS" id="PR01050">
    <property type="entry name" value="PYRUVTKNASE"/>
</dbReference>
<dbReference type="EC" id="2.7.1.40" evidence="4 14"/>
<evidence type="ECO:0000256" key="11">
    <source>
        <dbReference type="ARBA" id="ARBA00023152"/>
    </source>
</evidence>
<evidence type="ECO:0000256" key="5">
    <source>
        <dbReference type="ARBA" id="ARBA00022679"/>
    </source>
</evidence>
<evidence type="ECO:0000256" key="6">
    <source>
        <dbReference type="ARBA" id="ARBA00022723"/>
    </source>
</evidence>
<feature type="compositionally biased region" description="Basic and acidic residues" evidence="15">
    <location>
        <begin position="521"/>
        <end position="568"/>
    </location>
</feature>
<evidence type="ECO:0000256" key="12">
    <source>
        <dbReference type="ARBA" id="ARBA00023317"/>
    </source>
</evidence>
<dbReference type="OrthoDB" id="108365at2759"/>
<comment type="caution">
    <text evidence="17">The sequence shown here is derived from an EMBL/GenBank/DDBJ whole genome shotgun (WGS) entry which is preliminary data.</text>
</comment>
<keyword evidence="9" id="KW-0067">ATP-binding</keyword>
<evidence type="ECO:0000256" key="4">
    <source>
        <dbReference type="ARBA" id="ARBA00012142"/>
    </source>
</evidence>
<evidence type="ECO:0000256" key="9">
    <source>
        <dbReference type="ARBA" id="ARBA00022840"/>
    </source>
</evidence>
<dbReference type="SUPFAM" id="SSF51621">
    <property type="entry name" value="Phosphoenolpyruvate/pyruvate domain"/>
    <property type="match status" value="1"/>
</dbReference>
<evidence type="ECO:0000256" key="1">
    <source>
        <dbReference type="ARBA" id="ARBA00001958"/>
    </source>
</evidence>
<sequence length="671" mass="76327">MPFTKTKIICTIGPASENKLQDLVDMGMKVARLNFSHGDHQSHGKIIDKLKIIRQKSENSVPAIAIDTKGPEMRLKIKKDRLVIENEIVTLSNGTHPADFQIELKNMNQIKPGHKILFDDGKIQFTVKKSEDNLLIMKSKNRHLVKNNKAVNIPGIKMDESTPTSKDIEDIIFGLKKNVDVFFLSFVNTAEDVINCKRLVEDINKTSDDVIRLIQKNNTSDAHIERLIQKNNTHDAHIERLVQKNNTSDAHIERLVQNKNNTSDAHIERLVQKNNTSDAHIERLVQKNNTSDAHIERLIQKNNTSDDIIKKPMPLFFSKIESLLGIKNLEEIIKVSDGIMVARGDLSVEIGYERLFEAQKLIIDMCHKYNKPIIMATQMLESMCENSYPYRSEISDIGNAVLDGCDCTMLSGESASGKFPIKAVKTMRNVILSAERYQKKMSDSKILIKEISSLKLTKETGNNETGNNEKGNNEKGNNETRNNETRNNETRNNETGNNETGNNETRNNETVNNEKGNNETGNEKGNESAKDTKNEPTNESAKDTENKSTLKNDSKNQRRESGRSYKETKPYYKNLPEKILKNYKNIDFLNAEPEITSSKNNIIIKVIKNIKSYKNTRKIYPNSLIYVISTDETICNQINLFSNAIAYKTNEKDVFELIDRLSDEILKNLKE</sequence>
<dbReference type="GO" id="GO:0016301">
    <property type="term" value="F:kinase activity"/>
    <property type="evidence" value="ECO:0007669"/>
    <property type="project" value="UniProtKB-KW"/>
</dbReference>
<dbReference type="Proteomes" id="UP000051530">
    <property type="component" value="Unassembled WGS sequence"/>
</dbReference>
<dbReference type="Gene3D" id="3.20.20.60">
    <property type="entry name" value="Phosphoenolpyruvate-binding domains"/>
    <property type="match status" value="1"/>
</dbReference>
<dbReference type="AlphaFoldDB" id="A0A0R0M8I0"/>
<keyword evidence="10 14" id="KW-0460">Magnesium</keyword>
<comment type="cofactor">
    <cofactor evidence="1">
        <name>K(+)</name>
        <dbReference type="ChEBI" id="CHEBI:29103"/>
    </cofactor>
</comment>
<feature type="domain" description="Pyruvate kinase barrel" evidence="16">
    <location>
        <begin position="317"/>
        <end position="424"/>
    </location>
</feature>
<feature type="compositionally biased region" description="Basic and acidic residues" evidence="15">
    <location>
        <begin position="471"/>
        <end position="492"/>
    </location>
</feature>
<dbReference type="VEuPathDB" id="MicrosporidiaDB:M153_100058818"/>
<keyword evidence="12 17" id="KW-0670">Pyruvate</keyword>
<dbReference type="UniPathway" id="UPA00109">
    <property type="reaction ID" value="UER00188"/>
</dbReference>
<dbReference type="EMBL" id="LGUB01000001">
    <property type="protein sequence ID" value="KRH95303.1"/>
    <property type="molecule type" value="Genomic_DNA"/>
</dbReference>
<comment type="similarity">
    <text evidence="3 14">Belongs to the pyruvate kinase family.</text>
</comment>
<keyword evidence="6" id="KW-0479">Metal-binding</keyword>
<evidence type="ECO:0000256" key="14">
    <source>
        <dbReference type="RuleBase" id="RU000504"/>
    </source>
</evidence>
<keyword evidence="18" id="KW-1185">Reference proteome</keyword>
<dbReference type="InterPro" id="IPR015793">
    <property type="entry name" value="Pyrv_Knase_brl"/>
</dbReference>
<comment type="pathway">
    <text evidence="2 14">Carbohydrate degradation; glycolysis; pyruvate from D-glyceraldehyde 3-phosphate: step 5/5.</text>
</comment>
<evidence type="ECO:0000256" key="15">
    <source>
        <dbReference type="SAM" id="MobiDB-lite"/>
    </source>
</evidence>
<comment type="catalytic activity">
    <reaction evidence="13 14">
        <text>pyruvate + ATP = phosphoenolpyruvate + ADP + H(+)</text>
        <dbReference type="Rhea" id="RHEA:18157"/>
        <dbReference type="ChEBI" id="CHEBI:15361"/>
        <dbReference type="ChEBI" id="CHEBI:15378"/>
        <dbReference type="ChEBI" id="CHEBI:30616"/>
        <dbReference type="ChEBI" id="CHEBI:58702"/>
        <dbReference type="ChEBI" id="CHEBI:456216"/>
        <dbReference type="EC" id="2.7.1.40"/>
    </reaction>
</comment>
<feature type="compositionally biased region" description="Low complexity" evidence="15">
    <location>
        <begin position="459"/>
        <end position="470"/>
    </location>
</feature>
<reference evidence="17 18" key="1">
    <citation type="submission" date="2015-07" db="EMBL/GenBank/DDBJ databases">
        <title>The genome of Pseudoloma neurophilia, a relevant intracellular parasite of the zebrafish.</title>
        <authorList>
            <person name="Ndikumana S."/>
            <person name="Pelin A."/>
            <person name="Sanders J."/>
            <person name="Corradi N."/>
        </authorList>
    </citation>
    <scope>NUCLEOTIDE SEQUENCE [LARGE SCALE GENOMIC DNA]</scope>
    <source>
        <strain evidence="17 18">MK1</strain>
    </source>
</reference>
<dbReference type="PANTHER" id="PTHR11817">
    <property type="entry name" value="PYRUVATE KINASE"/>
    <property type="match status" value="1"/>
</dbReference>
<evidence type="ECO:0000256" key="10">
    <source>
        <dbReference type="ARBA" id="ARBA00022842"/>
    </source>
</evidence>
<feature type="domain" description="Pyruvate kinase barrel" evidence="16">
    <location>
        <begin position="4"/>
        <end position="216"/>
    </location>
</feature>
<feature type="compositionally biased region" description="Low complexity" evidence="15">
    <location>
        <begin position="493"/>
        <end position="520"/>
    </location>
</feature>
<dbReference type="GO" id="GO:0005524">
    <property type="term" value="F:ATP binding"/>
    <property type="evidence" value="ECO:0007669"/>
    <property type="project" value="UniProtKB-KW"/>
</dbReference>
<name>A0A0R0M8I0_9MICR</name>
<dbReference type="GO" id="GO:0004743">
    <property type="term" value="F:pyruvate kinase activity"/>
    <property type="evidence" value="ECO:0007669"/>
    <property type="project" value="UniProtKB-EC"/>
</dbReference>
<dbReference type="InterPro" id="IPR011037">
    <property type="entry name" value="Pyrv_Knase-like_insert_dom_sf"/>
</dbReference>
<evidence type="ECO:0000256" key="7">
    <source>
        <dbReference type="ARBA" id="ARBA00022741"/>
    </source>
</evidence>
<dbReference type="GO" id="GO:0030955">
    <property type="term" value="F:potassium ion binding"/>
    <property type="evidence" value="ECO:0007669"/>
    <property type="project" value="InterPro"/>
</dbReference>
<feature type="region of interest" description="Disordered" evidence="15">
    <location>
        <begin position="459"/>
        <end position="568"/>
    </location>
</feature>
<evidence type="ECO:0000313" key="17">
    <source>
        <dbReference type="EMBL" id="KRH95303.1"/>
    </source>
</evidence>
<dbReference type="Pfam" id="PF00224">
    <property type="entry name" value="PK"/>
    <property type="match status" value="2"/>
</dbReference>
<keyword evidence="7" id="KW-0547">Nucleotide-binding</keyword>
<proteinExistence type="inferred from homology"/>
<evidence type="ECO:0000256" key="3">
    <source>
        <dbReference type="ARBA" id="ARBA00008663"/>
    </source>
</evidence>
<dbReference type="InterPro" id="IPR001697">
    <property type="entry name" value="Pyr_Knase"/>
</dbReference>
<organism evidence="17 18">
    <name type="scientific">Pseudoloma neurophilia</name>
    <dbReference type="NCBI Taxonomy" id="146866"/>
    <lineage>
        <taxon>Eukaryota</taxon>
        <taxon>Fungi</taxon>
        <taxon>Fungi incertae sedis</taxon>
        <taxon>Microsporidia</taxon>
        <taxon>Pseudoloma</taxon>
    </lineage>
</organism>
<dbReference type="InterPro" id="IPR015813">
    <property type="entry name" value="Pyrv/PenolPyrv_kinase-like_dom"/>
</dbReference>
<evidence type="ECO:0000259" key="16">
    <source>
        <dbReference type="Pfam" id="PF00224"/>
    </source>
</evidence>
<evidence type="ECO:0000313" key="18">
    <source>
        <dbReference type="Proteomes" id="UP000051530"/>
    </source>
</evidence>
<protein>
    <recommendedName>
        <fullName evidence="4 14">Pyruvate kinase</fullName>
        <ecNumber evidence="4 14">2.7.1.40</ecNumber>
    </recommendedName>
</protein>
<accession>A0A0R0M8I0</accession>